<dbReference type="InterPro" id="IPR050316">
    <property type="entry name" value="Tyrosinase/Hemocyanin"/>
</dbReference>
<dbReference type="EMBL" id="KQ416639">
    <property type="protein sequence ID" value="KOF96084.1"/>
    <property type="molecule type" value="Genomic_DNA"/>
</dbReference>
<evidence type="ECO:0000313" key="10">
    <source>
        <dbReference type="EMBL" id="KOF96084.1"/>
    </source>
</evidence>
<keyword evidence="8" id="KW-1015">Disulfide bond</keyword>
<reference evidence="10" key="1">
    <citation type="submission" date="2015-07" db="EMBL/GenBank/DDBJ databases">
        <title>MeaNS - Measles Nucleotide Surveillance Program.</title>
        <authorList>
            <person name="Tran T."/>
            <person name="Druce J."/>
        </authorList>
    </citation>
    <scope>NUCLEOTIDE SEQUENCE</scope>
    <source>
        <strain evidence="10">UCB-OBI-ISO-001</strain>
        <tissue evidence="10">Gonad</tissue>
    </source>
</reference>
<keyword evidence="3" id="KW-0813">Transport</keyword>
<evidence type="ECO:0000256" key="7">
    <source>
        <dbReference type="ARBA" id="ARBA00023008"/>
    </source>
</evidence>
<sequence>MTFVSHYHTKNFLLEGVLLALEQDDYCRFAIRLEMALIQSFFHTGINPYRLDDMAICHYTVNADRIFTLWQQLQDYRGRRAAINCALNLLQKPLGSFERVYRNRINLSRINAEPMQLVNPAVSLGYHYDDLSLNGMNISRLSQLLQERRSKHRSFASFHLRAIKTSAKFRVLVCVPRKGKTAHVLTDDCNNDAGSFFVLGGDDIHQQKWDYGYPYLFEITDVVESLGVPLDGDYYVHADISALNGTQLRDDIIPAPTVSYIPGRRHTNEKKLVKKLRRKFPKKLHKIFPKRKNVNDLTKKERLELRLAMMCFVKDKSMQGYQILAEYSGLLKKCPQPESTYQRVCRLHGNPVFLHWNRLAVKQFENSLSECGTSVALPYWDWTDPVNTIPLFLSNHSFYDPDWKQLRLNPFSRLSVDFMSYNEEASRNTEWVTEYLGDEKHGALFSQLLLAFEQEDFCDFEIQLEVLQNSFYNIFLVPEFQTLDHMTFDPLFWMHSNQVDRLWATWQALQFHRGLSSAANCIHSDLHHPLKPFADGPPINTNLITFEHSTPDQVHDYRNNLHYEFESLKLGADMSIDIPDLHTRIEDLKKKDRVFIGFLLRGIKTSAKIQVTVNENFRDNDKRSVPTILASILVYGSPQENEWSFDRYYKHEITHSLLLLDYKYDDKIPLNVYAEDINGTTLPDAVLPEPVIIYVPNKDNSKWPLQYLPTHERKLVDTLTSMEEVEIREAMRMFNADKTATGFQRISAMHGSHLWCPYLAAPVKHMCCHHNSKTFLPWHRLLMMNFDDGLRRYGNRLGAPYWDWTRPFSALPKLATDKVYRDLSGKLRENPFLRTHIDYLGVDTVRDVQAKLFHPSYRRRVYECVLNALEYMEFERFQSGLEHVHNLIHVLVGGSATYSMSCLEYAAYDPIFFLHHSMVDRVWAIWQEMYYAFFPDPSYGSTSRYGTEYNETLSPFNITSVNVYQTTRKYSVPWMTFDYGTNFQYGYDSLTINGKSVAKLSWEIQERQRRDRWFIIAYDLKDIKQSYIVKFYITLTDTAGKAFNS</sequence>
<dbReference type="OrthoDB" id="6153433at2759"/>
<organism evidence="10">
    <name type="scientific">Octopus bimaculoides</name>
    <name type="common">California two-spotted octopus</name>
    <dbReference type="NCBI Taxonomy" id="37653"/>
    <lineage>
        <taxon>Eukaryota</taxon>
        <taxon>Metazoa</taxon>
        <taxon>Spiralia</taxon>
        <taxon>Lophotrochozoa</taxon>
        <taxon>Mollusca</taxon>
        <taxon>Cephalopoda</taxon>
        <taxon>Coleoidea</taxon>
        <taxon>Octopodiformes</taxon>
        <taxon>Octopoda</taxon>
        <taxon>Incirrata</taxon>
        <taxon>Octopodidae</taxon>
        <taxon>Octopus</taxon>
    </lineage>
</organism>
<dbReference type="GO" id="GO:0005344">
    <property type="term" value="F:oxygen carrier activity"/>
    <property type="evidence" value="ECO:0007669"/>
    <property type="project" value="UniProtKB-KW"/>
</dbReference>
<evidence type="ECO:0000259" key="9">
    <source>
        <dbReference type="PROSITE" id="PS00498"/>
    </source>
</evidence>
<evidence type="ECO:0000256" key="1">
    <source>
        <dbReference type="ARBA" id="ARBA00002958"/>
    </source>
</evidence>
<dbReference type="STRING" id="37653.A0A0L8I403"/>
<gene>
    <name evidence="10" type="ORF">OCBIM_22036397mg</name>
</gene>
<keyword evidence="4" id="KW-0561">Oxygen transport</keyword>
<accession>A0A0L8I403</accession>
<keyword evidence="6" id="KW-0677">Repeat</keyword>
<comment type="similarity">
    <text evidence="2">Belongs to the tyrosinase family. Hemocyanin subfamily.</text>
</comment>
<keyword evidence="7" id="KW-0186">Copper</keyword>
<dbReference type="PRINTS" id="PR00092">
    <property type="entry name" value="TYROSINASE"/>
</dbReference>
<dbReference type="InterPro" id="IPR002227">
    <property type="entry name" value="Tyrosinase_Cu-bd"/>
</dbReference>
<proteinExistence type="inferred from homology"/>
<dbReference type="Pfam" id="PF00264">
    <property type="entry name" value="Tyrosinase"/>
    <property type="match status" value="2"/>
</dbReference>
<dbReference type="Gene3D" id="1.10.1280.10">
    <property type="entry name" value="Di-copper center containing domain from catechol oxidase"/>
    <property type="match status" value="3"/>
</dbReference>
<evidence type="ECO:0000256" key="4">
    <source>
        <dbReference type="ARBA" id="ARBA00022621"/>
    </source>
</evidence>
<dbReference type="Gene3D" id="2.60.310.10">
    <property type="entry name" value="Haemocyanin C-terminal domain"/>
    <property type="match status" value="2"/>
</dbReference>
<dbReference type="Pfam" id="PF14830">
    <property type="entry name" value="Haemocyan_bet_s"/>
    <property type="match status" value="2"/>
</dbReference>
<evidence type="ECO:0000256" key="2">
    <source>
        <dbReference type="ARBA" id="ARBA00009470"/>
    </source>
</evidence>
<dbReference type="PANTHER" id="PTHR11474:SF126">
    <property type="entry name" value="TYROSINASE-LIKE PROTEIN TYR-1-RELATED"/>
    <property type="match status" value="1"/>
</dbReference>
<dbReference type="PANTHER" id="PTHR11474">
    <property type="entry name" value="TYROSINASE FAMILY MEMBER"/>
    <property type="match status" value="1"/>
</dbReference>
<feature type="non-terminal residue" evidence="10">
    <location>
        <position position="1045"/>
    </location>
</feature>
<dbReference type="PROSITE" id="PS00498">
    <property type="entry name" value="TYROSINASE_2"/>
    <property type="match status" value="1"/>
</dbReference>
<name>A0A0L8I403_OCTBM</name>
<comment type="function">
    <text evidence="1">Hemocyanins are copper-containing oxygen carriers occurring freely dissolved in the hemolymph of many mollusks and arthropods.</text>
</comment>
<dbReference type="InterPro" id="IPR028999">
    <property type="entry name" value="Beta-sandwich_Haemocyanin"/>
</dbReference>
<dbReference type="GO" id="GO:0016491">
    <property type="term" value="F:oxidoreductase activity"/>
    <property type="evidence" value="ECO:0007669"/>
    <property type="project" value="InterPro"/>
</dbReference>
<dbReference type="GO" id="GO:0046872">
    <property type="term" value="F:metal ion binding"/>
    <property type="evidence" value="ECO:0007669"/>
    <property type="project" value="UniProtKB-KW"/>
</dbReference>
<protein>
    <recommendedName>
        <fullName evidence="9">Tyrosinase copper-binding domain-containing protein</fullName>
    </recommendedName>
</protein>
<dbReference type="InterPro" id="IPR008922">
    <property type="entry name" value="Di-copper_centre_dom_sf"/>
</dbReference>
<evidence type="ECO:0000256" key="5">
    <source>
        <dbReference type="ARBA" id="ARBA00022723"/>
    </source>
</evidence>
<dbReference type="InterPro" id="IPR036848">
    <property type="entry name" value="Haemocyanin_C_sf"/>
</dbReference>
<evidence type="ECO:0000256" key="8">
    <source>
        <dbReference type="ARBA" id="ARBA00023157"/>
    </source>
</evidence>
<dbReference type="AlphaFoldDB" id="A0A0L8I403"/>
<feature type="domain" description="Tyrosinase copper-binding" evidence="9">
    <location>
        <begin position="909"/>
        <end position="920"/>
    </location>
</feature>
<keyword evidence="5" id="KW-0479">Metal-binding</keyword>
<dbReference type="SUPFAM" id="SSF81277">
    <property type="entry name" value="C-terminal domain of mollusc hemocyanin"/>
    <property type="match status" value="2"/>
</dbReference>
<evidence type="ECO:0000256" key="3">
    <source>
        <dbReference type="ARBA" id="ARBA00022448"/>
    </source>
</evidence>
<dbReference type="SUPFAM" id="SSF48056">
    <property type="entry name" value="Di-copper centre-containing domain"/>
    <property type="match status" value="3"/>
</dbReference>
<evidence type="ECO:0000256" key="6">
    <source>
        <dbReference type="ARBA" id="ARBA00022737"/>
    </source>
</evidence>